<dbReference type="HOGENOM" id="CLU_021802_3_0_1"/>
<keyword evidence="4" id="KW-0378">Hydrolase</keyword>
<dbReference type="GO" id="GO:0046872">
    <property type="term" value="F:metal ion binding"/>
    <property type="evidence" value="ECO:0007669"/>
    <property type="project" value="UniProtKB-KW"/>
</dbReference>
<evidence type="ECO:0000313" key="8">
    <source>
        <dbReference type="Proteomes" id="UP000016923"/>
    </source>
</evidence>
<evidence type="ECO:0000256" key="5">
    <source>
        <dbReference type="ARBA" id="ARBA00022833"/>
    </source>
</evidence>
<dbReference type="InterPro" id="IPR011650">
    <property type="entry name" value="Peptidase_M20_dimer"/>
</dbReference>
<evidence type="ECO:0000259" key="6">
    <source>
        <dbReference type="Pfam" id="PF07687"/>
    </source>
</evidence>
<name>S3BUM8_OPHP1</name>
<dbReference type="Gene3D" id="3.30.70.360">
    <property type="match status" value="1"/>
</dbReference>
<accession>S3BUM8</accession>
<dbReference type="PROSITE" id="PS00759">
    <property type="entry name" value="ARGE_DAPE_CPG2_2"/>
    <property type="match status" value="1"/>
</dbReference>
<dbReference type="PANTHER" id="PTHR43808">
    <property type="entry name" value="ACETYLORNITHINE DEACETYLASE"/>
    <property type="match status" value="1"/>
</dbReference>
<dbReference type="InterPro" id="IPR050072">
    <property type="entry name" value="Peptidase_M20A"/>
</dbReference>
<organism evidence="7 8">
    <name type="scientific">Ophiostoma piceae (strain UAMH 11346)</name>
    <name type="common">Sap stain fungus</name>
    <dbReference type="NCBI Taxonomy" id="1262450"/>
    <lineage>
        <taxon>Eukaryota</taxon>
        <taxon>Fungi</taxon>
        <taxon>Dikarya</taxon>
        <taxon>Ascomycota</taxon>
        <taxon>Pezizomycotina</taxon>
        <taxon>Sordariomycetes</taxon>
        <taxon>Sordariomycetidae</taxon>
        <taxon>Ophiostomatales</taxon>
        <taxon>Ophiostomataceae</taxon>
        <taxon>Ophiostoma</taxon>
    </lineage>
</organism>
<dbReference type="SUPFAM" id="SSF53187">
    <property type="entry name" value="Zn-dependent exopeptidases"/>
    <property type="match status" value="1"/>
</dbReference>
<dbReference type="Gene3D" id="3.40.630.10">
    <property type="entry name" value="Zn peptidases"/>
    <property type="match status" value="1"/>
</dbReference>
<evidence type="ECO:0000313" key="7">
    <source>
        <dbReference type="EMBL" id="EPE04182.1"/>
    </source>
</evidence>
<dbReference type="STRING" id="1262450.S3BUM8"/>
<dbReference type="GO" id="GO:0016787">
    <property type="term" value="F:hydrolase activity"/>
    <property type="evidence" value="ECO:0007669"/>
    <property type="project" value="UniProtKB-KW"/>
</dbReference>
<gene>
    <name evidence="7" type="ORF">F503_04697</name>
</gene>
<evidence type="ECO:0000256" key="4">
    <source>
        <dbReference type="ARBA" id="ARBA00022801"/>
    </source>
</evidence>
<dbReference type="eggNOG" id="KOG2275">
    <property type="taxonomic scope" value="Eukaryota"/>
</dbReference>
<dbReference type="Proteomes" id="UP000016923">
    <property type="component" value="Unassembled WGS sequence"/>
</dbReference>
<reference evidence="7 8" key="1">
    <citation type="journal article" date="2013" name="BMC Genomics">
        <title>The genome and transcriptome of the pine saprophyte Ophiostoma piceae, and a comparison with the bark beetle-associated pine pathogen Grosmannia clavigera.</title>
        <authorList>
            <person name="Haridas S."/>
            <person name="Wang Y."/>
            <person name="Lim L."/>
            <person name="Massoumi Alamouti S."/>
            <person name="Jackman S."/>
            <person name="Docking R."/>
            <person name="Robertson G."/>
            <person name="Birol I."/>
            <person name="Bohlmann J."/>
            <person name="Breuil C."/>
        </authorList>
    </citation>
    <scope>NUCLEOTIDE SEQUENCE [LARGE SCALE GENOMIC DNA]</scope>
    <source>
        <strain evidence="7 8">UAMH 11346</strain>
    </source>
</reference>
<dbReference type="OMA" id="NCDVDGF"/>
<comment type="cofactor">
    <cofactor evidence="1">
        <name>Zn(2+)</name>
        <dbReference type="ChEBI" id="CHEBI:29105"/>
    </cofactor>
</comment>
<dbReference type="SUPFAM" id="SSF55031">
    <property type="entry name" value="Bacterial exopeptidase dimerisation domain"/>
    <property type="match status" value="1"/>
</dbReference>
<dbReference type="CDD" id="cd05652">
    <property type="entry name" value="M20_ArgE_DapE-like_fungal"/>
    <property type="match status" value="1"/>
</dbReference>
<dbReference type="OrthoDB" id="3064516at2759"/>
<comment type="similarity">
    <text evidence="2">Belongs to the peptidase M20A family.</text>
</comment>
<dbReference type="Pfam" id="PF01546">
    <property type="entry name" value="Peptidase_M20"/>
    <property type="match status" value="1"/>
</dbReference>
<proteinExistence type="inferred from homology"/>
<keyword evidence="5" id="KW-0862">Zinc</keyword>
<evidence type="ECO:0000256" key="1">
    <source>
        <dbReference type="ARBA" id="ARBA00001947"/>
    </source>
</evidence>
<evidence type="ECO:0000256" key="3">
    <source>
        <dbReference type="ARBA" id="ARBA00022723"/>
    </source>
</evidence>
<dbReference type="VEuPathDB" id="FungiDB:F503_04697"/>
<dbReference type="InterPro" id="IPR002933">
    <property type="entry name" value="Peptidase_M20"/>
</dbReference>
<dbReference type="InterPro" id="IPR036264">
    <property type="entry name" value="Bact_exopeptidase_dim_dom"/>
</dbReference>
<dbReference type="Pfam" id="PF07687">
    <property type="entry name" value="M20_dimer"/>
    <property type="match status" value="1"/>
</dbReference>
<protein>
    <submittedName>
        <fullName evidence="7">Acetylornithine deacetylase</fullName>
    </submittedName>
</protein>
<sequence length="412" mass="42835">MKLLPLFAAGAAAWLDQQPLSSSSSVTTGSTAYRSSLLDLHRNLISTSSLSGTEGNVGNWLVSYLEEHNYHTLRQALPARNNTDGAGRFNVIAWPVGADPKTSASVLDNLPPLLVTSHIDVVPPHIPYSIDDGDISSKTVIHGRGSVDAKGSVAAQITAVEVLREEGLVNAGDLVLLFVVGEEDSGDGMKAFSAALQEKTSREFESAIFGEPTENKLACGHKGILGCQVTATGRAGHSGYPWLGKSANDALMRGLVAVLDAAAAGELGATPVYGNTTVNVGLLQGGVAANVIPASASATLAIRVAHAPQLDGHEFVRAQLEKTLAGIDADALAVECSHGYGIVECACDVDGFDTITVNYGTDVPNLAGNHTRYLYGPGDILVAHSDHEALTVGDLETAVEGYKALIKHALGL</sequence>
<dbReference type="PROSITE" id="PS00758">
    <property type="entry name" value="ARGE_DAPE_CPG2_1"/>
    <property type="match status" value="1"/>
</dbReference>
<evidence type="ECO:0000256" key="2">
    <source>
        <dbReference type="ARBA" id="ARBA00006247"/>
    </source>
</evidence>
<dbReference type="AlphaFoldDB" id="S3BUM8"/>
<keyword evidence="8" id="KW-1185">Reference proteome</keyword>
<dbReference type="InterPro" id="IPR001261">
    <property type="entry name" value="ArgE/DapE_CS"/>
</dbReference>
<dbReference type="EMBL" id="KE148162">
    <property type="protein sequence ID" value="EPE04182.1"/>
    <property type="molecule type" value="Genomic_DNA"/>
</dbReference>
<feature type="domain" description="Peptidase M20 dimerisation" evidence="6">
    <location>
        <begin position="220"/>
        <end position="318"/>
    </location>
</feature>
<keyword evidence="3" id="KW-0479">Metal-binding</keyword>
<dbReference type="PANTHER" id="PTHR43808:SF30">
    <property type="entry name" value="ACETYLORNITHINE DEACETYLASE"/>
    <property type="match status" value="1"/>
</dbReference>